<dbReference type="Gene3D" id="3.30.460.10">
    <property type="entry name" value="Beta Polymerase, domain 2"/>
    <property type="match status" value="1"/>
</dbReference>
<keyword evidence="3" id="KW-1185">Reference proteome</keyword>
<dbReference type="OrthoDB" id="9789634at2"/>
<dbReference type="InterPro" id="IPR043519">
    <property type="entry name" value="NT_sf"/>
</dbReference>
<dbReference type="SMART" id="SM00954">
    <property type="entry name" value="RelA_SpoT"/>
    <property type="match status" value="1"/>
</dbReference>
<dbReference type="STRING" id="879212.DespoDRAFT_02386"/>
<feature type="domain" description="RelA/SpoT" evidence="1">
    <location>
        <begin position="47"/>
        <end position="198"/>
    </location>
</feature>
<dbReference type="HOGENOM" id="CLU_729060_0_0_7"/>
<evidence type="ECO:0000259" key="1">
    <source>
        <dbReference type="SMART" id="SM00954"/>
    </source>
</evidence>
<dbReference type="PANTHER" id="PTHR41773:SF1">
    <property type="entry name" value="RELA_SPOT DOMAIN-CONTAINING PROTEIN"/>
    <property type="match status" value="1"/>
</dbReference>
<evidence type="ECO:0000313" key="3">
    <source>
        <dbReference type="Proteomes" id="UP000005778"/>
    </source>
</evidence>
<dbReference type="CDD" id="cd05399">
    <property type="entry name" value="NT_Rel-Spo_like"/>
    <property type="match status" value="1"/>
</dbReference>
<accession>I5B432</accession>
<dbReference type="Proteomes" id="UP000005778">
    <property type="component" value="Chromosome"/>
</dbReference>
<dbReference type="EMBL" id="CM001488">
    <property type="protein sequence ID" value="EIM64245.1"/>
    <property type="molecule type" value="Genomic_DNA"/>
</dbReference>
<dbReference type="SUPFAM" id="SSF81301">
    <property type="entry name" value="Nucleotidyltransferase"/>
    <property type="match status" value="1"/>
</dbReference>
<dbReference type="PANTHER" id="PTHR41773">
    <property type="entry name" value="GTP PYROPHOSPHATASE-RELATED"/>
    <property type="match status" value="1"/>
</dbReference>
<dbReference type="Pfam" id="PF04607">
    <property type="entry name" value="RelA_SpoT"/>
    <property type="match status" value="1"/>
</dbReference>
<dbReference type="RefSeq" id="WP_004073717.1">
    <property type="nucleotide sequence ID" value="NZ_CM001488.1"/>
</dbReference>
<name>I5B432_9BACT</name>
<proteinExistence type="predicted"/>
<protein>
    <recommendedName>
        <fullName evidence="1">RelA/SpoT domain-containing protein</fullName>
    </recommendedName>
</protein>
<dbReference type="GO" id="GO:0015969">
    <property type="term" value="P:guanosine tetraphosphate metabolic process"/>
    <property type="evidence" value="ECO:0007669"/>
    <property type="project" value="InterPro"/>
</dbReference>
<dbReference type="AlphaFoldDB" id="I5B432"/>
<dbReference type="InterPro" id="IPR007685">
    <property type="entry name" value="RelA_SpoT"/>
</dbReference>
<dbReference type="eggNOG" id="COG2357">
    <property type="taxonomic scope" value="Bacteria"/>
</dbReference>
<reference evidence="2 3" key="2">
    <citation type="submission" date="2012-02" db="EMBL/GenBank/DDBJ databases">
        <title>Improved High-Quality Draft sequence of Desulfobacter postgatei 2ac9.</title>
        <authorList>
            <consortium name="US DOE Joint Genome Institute"/>
            <person name="Lucas S."/>
            <person name="Han J."/>
            <person name="Lapidus A."/>
            <person name="Cheng J.-F."/>
            <person name="Goodwin L."/>
            <person name="Pitluck S."/>
            <person name="Peters L."/>
            <person name="Ovchinnikova G."/>
            <person name="Held B."/>
            <person name="Detter J.C."/>
            <person name="Han C."/>
            <person name="Tapia R."/>
            <person name="Land M."/>
            <person name="Hauser L."/>
            <person name="Kyrpides N."/>
            <person name="Ivanova N."/>
            <person name="Pagani I."/>
            <person name="Orellana R."/>
            <person name="Lovley D."/>
            <person name="Woyke T."/>
        </authorList>
    </citation>
    <scope>NUCLEOTIDE SEQUENCE [LARGE SCALE GENOMIC DNA]</scope>
    <source>
        <strain evidence="2 3">2ac9</strain>
    </source>
</reference>
<sequence length="379" mass="44013">MKKQERDKLLISFFKKKEIYKKLAEYIVRLISDDPSAPKESIHTILYRIKGESRLIEKIEQKNAGSESDKDLVTHKNFDERIGDLIGIRIICLRLSDIVKVEAYLKFLVEEKILQFIQGPDYKRSFVLPIDPGKAAPQDISFQYSGYSSIHYQIRLGDNSDAGDAFKKIQIELQLRTILEEAWGEIDHKYRYRYSRIGESLPEHIHSGFYNLSAYLQAAAMHAEQLCREVEAYRASRRLTSNGKNRLSIASEHGVDEKTNGFADQLTVPPALKTVLEQSFGFKVTDRTLAYIMRRLNKLGYTQRSKRFFQTMFKKSRLNDFQTIFQEVLNRDPFKESKTINIDIINAVNFALFDEIEGTMVAKEGLRSTLKWRKDRSSR</sequence>
<reference evidence="2 3" key="1">
    <citation type="submission" date="2011-09" db="EMBL/GenBank/DDBJ databases">
        <authorList>
            <consortium name="US DOE Joint Genome Institute (JGI-PGF)"/>
            <person name="Lucas S."/>
            <person name="Han J."/>
            <person name="Lapidus A."/>
            <person name="Cheng J.-F."/>
            <person name="Goodwin L."/>
            <person name="Pitluck S."/>
            <person name="Peters L."/>
            <person name="Land M.L."/>
            <person name="Hauser L."/>
            <person name="Orellana R."/>
            <person name="Lovley D."/>
            <person name="Woyke T.J."/>
        </authorList>
    </citation>
    <scope>NUCLEOTIDE SEQUENCE [LARGE SCALE GENOMIC DNA]</scope>
    <source>
        <strain evidence="2 3">2ac9</strain>
    </source>
</reference>
<evidence type="ECO:0000313" key="2">
    <source>
        <dbReference type="EMBL" id="EIM64245.1"/>
    </source>
</evidence>
<gene>
    <name evidence="2" type="ORF">DespoDRAFT_02386</name>
</gene>
<organism evidence="2 3">
    <name type="scientific">Desulfobacter postgatei 2ac9</name>
    <dbReference type="NCBI Taxonomy" id="879212"/>
    <lineage>
        <taxon>Bacteria</taxon>
        <taxon>Pseudomonadati</taxon>
        <taxon>Thermodesulfobacteriota</taxon>
        <taxon>Desulfobacteria</taxon>
        <taxon>Desulfobacterales</taxon>
        <taxon>Desulfobacteraceae</taxon>
        <taxon>Desulfobacter</taxon>
    </lineage>
</organism>